<evidence type="ECO:0000313" key="3">
    <source>
        <dbReference type="Proteomes" id="UP000436088"/>
    </source>
</evidence>
<comment type="similarity">
    <text evidence="1">Belongs to the 'GDSL' lipolytic enzyme family.</text>
</comment>
<sequence length="250" mass="27656">MVETLTAVVRREGSPMAKSQPFGFKQTIPAYLDPSYNISDFATGVTFASTATGYDIATSNVLSVIPLWKQLEYYKNYQKQLQAYLGERKANDVISHALCMTSTGTNDFLENCYAIPGISSEYTVEEYENFLVGIAGSFTEKLHEFGARKISLGGLPLMGCMPLERTGNFMGGSECVGSFNYVAAAFNGKLNSLVIEQNKKFDGMQMVFSDPYGRKPADYGRGRGNRGGVLCDRVVRDGIRMQSEKLIYMF</sequence>
<reference evidence="2" key="1">
    <citation type="submission" date="2019-09" db="EMBL/GenBank/DDBJ databases">
        <title>Draft genome information of white flower Hibiscus syriacus.</title>
        <authorList>
            <person name="Kim Y.-M."/>
        </authorList>
    </citation>
    <scope>NUCLEOTIDE SEQUENCE [LARGE SCALE GENOMIC DNA]</scope>
    <source>
        <strain evidence="2">YM2019G1</strain>
    </source>
</reference>
<gene>
    <name evidence="2" type="ORF">F3Y22_tig00117034pilonHSYRG00142</name>
</gene>
<evidence type="ECO:0000256" key="1">
    <source>
        <dbReference type="ARBA" id="ARBA00008668"/>
    </source>
</evidence>
<dbReference type="Gene3D" id="3.40.50.1110">
    <property type="entry name" value="SGNH hydrolase"/>
    <property type="match status" value="1"/>
</dbReference>
<evidence type="ECO:0000313" key="2">
    <source>
        <dbReference type="EMBL" id="KAE8654904.1"/>
    </source>
</evidence>
<dbReference type="InterPro" id="IPR036514">
    <property type="entry name" value="SGNH_hydro_sf"/>
</dbReference>
<name>A0A6A2XLX1_HIBSY</name>
<dbReference type="Pfam" id="PF00657">
    <property type="entry name" value="Lipase_GDSL"/>
    <property type="match status" value="1"/>
</dbReference>
<comment type="caution">
    <text evidence="2">The sequence shown here is derived from an EMBL/GenBank/DDBJ whole genome shotgun (WGS) entry which is preliminary data.</text>
</comment>
<dbReference type="InterPro" id="IPR001087">
    <property type="entry name" value="GDSL"/>
</dbReference>
<dbReference type="Proteomes" id="UP000436088">
    <property type="component" value="Unassembled WGS sequence"/>
</dbReference>
<protein>
    <submittedName>
        <fullName evidence="2">GDSL esterase/lipase</fullName>
    </submittedName>
</protein>
<dbReference type="InterPro" id="IPR050592">
    <property type="entry name" value="GDSL_lipolytic_enzyme"/>
</dbReference>
<keyword evidence="3" id="KW-1185">Reference proteome</keyword>
<organism evidence="2 3">
    <name type="scientific">Hibiscus syriacus</name>
    <name type="common">Rose of Sharon</name>
    <dbReference type="NCBI Taxonomy" id="106335"/>
    <lineage>
        <taxon>Eukaryota</taxon>
        <taxon>Viridiplantae</taxon>
        <taxon>Streptophyta</taxon>
        <taxon>Embryophyta</taxon>
        <taxon>Tracheophyta</taxon>
        <taxon>Spermatophyta</taxon>
        <taxon>Magnoliopsida</taxon>
        <taxon>eudicotyledons</taxon>
        <taxon>Gunneridae</taxon>
        <taxon>Pentapetalae</taxon>
        <taxon>rosids</taxon>
        <taxon>malvids</taxon>
        <taxon>Malvales</taxon>
        <taxon>Malvaceae</taxon>
        <taxon>Malvoideae</taxon>
        <taxon>Hibiscus</taxon>
    </lineage>
</organism>
<dbReference type="GO" id="GO:0016788">
    <property type="term" value="F:hydrolase activity, acting on ester bonds"/>
    <property type="evidence" value="ECO:0007669"/>
    <property type="project" value="InterPro"/>
</dbReference>
<accession>A0A6A2XLX1</accession>
<dbReference type="PANTHER" id="PTHR45642:SF32">
    <property type="entry name" value="GDSL-LIKE LIPASE_ACYLHYDROLASE"/>
    <property type="match status" value="1"/>
</dbReference>
<proteinExistence type="inferred from homology"/>
<dbReference type="AlphaFoldDB" id="A0A6A2XLX1"/>
<dbReference type="EMBL" id="VEPZ02001782">
    <property type="protein sequence ID" value="KAE8654904.1"/>
    <property type="molecule type" value="Genomic_DNA"/>
</dbReference>
<dbReference type="PANTHER" id="PTHR45642">
    <property type="entry name" value="GDSL ESTERASE/LIPASE EXL3"/>
    <property type="match status" value="1"/>
</dbReference>